<sequence>MGPPNRPTKEVRKQGGACRRPTFPTKSKARTLYDAFRRQQAVADKALFPKYRREAKRTDADMAGDIDSRSELTVIALGVSLQNVGTGMGQSPLTTNQQTSSSGWVLPVSTTRKNNQMETATNYGSWPRQRPRLRGDQSKRFRLDDDARPGLQVDRYSAVGVPSGDRSSPVGGGASVAPVVAGAVAKVDPAFKPDSGASTDDAFEPLTSESVGAKGDSLADGRVVHKGESIRAGKVVPTGAYKASVASKVRDAGEGASGDTSNTRGAPKVDSSVEDASTVDKYYCFEASGAGAVPVAKGKTVASAVPGDRDDAAGVPVATRVARDAALAVPGDRDDPDGVPVATDLRLWGLWDYLYSALGAQLSYVGFL</sequence>
<evidence type="ECO:0000256" key="1">
    <source>
        <dbReference type="SAM" id="MobiDB-lite"/>
    </source>
</evidence>
<dbReference type="EMBL" id="JACMSC010000060">
    <property type="protein sequence ID" value="KAG6467377.1"/>
    <property type="molecule type" value="Genomic_DNA"/>
</dbReference>
<feature type="region of interest" description="Disordered" evidence="1">
    <location>
        <begin position="1"/>
        <end position="26"/>
    </location>
</feature>
<evidence type="ECO:0000313" key="4">
    <source>
        <dbReference type="Proteomes" id="UP000734854"/>
    </source>
</evidence>
<geneLocation type="mitochondrion" evidence="3"/>
<feature type="region of interest" description="Disordered" evidence="1">
    <location>
        <begin position="248"/>
        <end position="272"/>
    </location>
</feature>
<dbReference type="Proteomes" id="UP000734854">
    <property type="component" value="Unassembled WGS sequence"/>
</dbReference>
<reference evidence="2 4" key="1">
    <citation type="submission" date="2020-08" db="EMBL/GenBank/DDBJ databases">
        <title>Plant Genome Project.</title>
        <authorList>
            <person name="Zhang R.-G."/>
        </authorList>
    </citation>
    <scope>NUCLEOTIDE SEQUENCE [LARGE SCALE GENOMIC DNA]</scope>
    <source>
        <tissue evidence="2">Rhizome</tissue>
    </source>
</reference>
<dbReference type="EMBL" id="JACMSC010000029">
    <property type="protein sequence ID" value="KAG6467634.1"/>
    <property type="molecule type" value="Genomic_DNA"/>
</dbReference>
<name>A0A8J5C1H2_ZINOF</name>
<keyword evidence="4" id="KW-1185">Reference proteome</keyword>
<keyword evidence="3" id="KW-0496">Mitochondrion</keyword>
<gene>
    <name evidence="3" type="ORF">ZIOFF_074517</name>
    <name evidence="2" type="ORF">ZIOFF_074799</name>
</gene>
<evidence type="ECO:0000313" key="2">
    <source>
        <dbReference type="EMBL" id="KAG6467377.1"/>
    </source>
</evidence>
<comment type="caution">
    <text evidence="2">The sequence shown here is derived from an EMBL/GenBank/DDBJ whole genome shotgun (WGS) entry which is preliminary data.</text>
</comment>
<dbReference type="AlphaFoldDB" id="A0A8J5C1H2"/>
<evidence type="ECO:0000313" key="3">
    <source>
        <dbReference type="EMBL" id="KAG6467634.1"/>
    </source>
</evidence>
<protein>
    <submittedName>
        <fullName evidence="2">Uncharacterized protein</fullName>
    </submittedName>
</protein>
<proteinExistence type="predicted"/>
<accession>A0A8J5C1H2</accession>
<organism evidence="2 4">
    <name type="scientific">Zingiber officinale</name>
    <name type="common">Ginger</name>
    <name type="synonym">Amomum zingiber</name>
    <dbReference type="NCBI Taxonomy" id="94328"/>
    <lineage>
        <taxon>Eukaryota</taxon>
        <taxon>Viridiplantae</taxon>
        <taxon>Streptophyta</taxon>
        <taxon>Embryophyta</taxon>
        <taxon>Tracheophyta</taxon>
        <taxon>Spermatophyta</taxon>
        <taxon>Magnoliopsida</taxon>
        <taxon>Liliopsida</taxon>
        <taxon>Zingiberales</taxon>
        <taxon>Zingiberaceae</taxon>
        <taxon>Zingiber</taxon>
    </lineage>
</organism>